<feature type="compositionally biased region" description="Basic and acidic residues" evidence="1">
    <location>
        <begin position="493"/>
        <end position="502"/>
    </location>
</feature>
<feature type="region of interest" description="Disordered" evidence="1">
    <location>
        <begin position="23"/>
        <end position="103"/>
    </location>
</feature>
<feature type="region of interest" description="Disordered" evidence="1">
    <location>
        <begin position="481"/>
        <end position="532"/>
    </location>
</feature>
<dbReference type="InterPro" id="IPR018490">
    <property type="entry name" value="cNMP-bd_dom_sf"/>
</dbReference>
<name>A0A7S1XSX4_9STRA</name>
<dbReference type="InterPro" id="IPR014710">
    <property type="entry name" value="RmlC-like_jellyroll"/>
</dbReference>
<feature type="region of interest" description="Disordered" evidence="1">
    <location>
        <begin position="362"/>
        <end position="441"/>
    </location>
</feature>
<protein>
    <recommendedName>
        <fullName evidence="2">Cyclic nucleotide-binding domain-containing protein</fullName>
    </recommendedName>
</protein>
<dbReference type="AlphaFoldDB" id="A0A7S1XSX4"/>
<feature type="compositionally biased region" description="Basic and acidic residues" evidence="1">
    <location>
        <begin position="35"/>
        <end position="44"/>
    </location>
</feature>
<dbReference type="InterPro" id="IPR000595">
    <property type="entry name" value="cNMP-bd_dom"/>
</dbReference>
<feature type="compositionally biased region" description="Low complexity" evidence="1">
    <location>
        <begin position="686"/>
        <end position="716"/>
    </location>
</feature>
<feature type="region of interest" description="Disordered" evidence="1">
    <location>
        <begin position="215"/>
        <end position="270"/>
    </location>
</feature>
<dbReference type="SUPFAM" id="SSF51206">
    <property type="entry name" value="cAMP-binding domain-like"/>
    <property type="match status" value="1"/>
</dbReference>
<feature type="domain" description="Cyclic nucleotide-binding" evidence="2">
    <location>
        <begin position="291"/>
        <end position="343"/>
    </location>
</feature>
<feature type="region of interest" description="Disordered" evidence="1">
    <location>
        <begin position="554"/>
        <end position="646"/>
    </location>
</feature>
<feature type="compositionally biased region" description="Basic and acidic residues" evidence="1">
    <location>
        <begin position="431"/>
        <end position="441"/>
    </location>
</feature>
<feature type="compositionally biased region" description="Acidic residues" evidence="1">
    <location>
        <begin position="503"/>
        <end position="525"/>
    </location>
</feature>
<evidence type="ECO:0000259" key="2">
    <source>
        <dbReference type="PROSITE" id="PS50042"/>
    </source>
</evidence>
<feature type="compositionally biased region" description="Basic and acidic residues" evidence="1">
    <location>
        <begin position="237"/>
        <end position="252"/>
    </location>
</feature>
<sequence>MARKNLAEYKEAETKRWRALASLSQAQAAKKKRSASKDSIDDRSVASGAEQGGAAEGEGKDGGDGDAGDGTGNDTTGNSDSKNNGEDGENASPSKEEYPHHAHVAKSKKELLFARCGECDKIKLHFQLKSELIFLAQENAQYMLDRINGRLEKQEFFEHIGLPFVAPLAVERDFASGAVLAREDTSAKEIMFIFEGECSQEKKIVNNRVEKIKKRQREPTFSADSHDMGDDGLADNDEPHEPHKNKSGEHAFDYTSGGKGRLRKKTKVQAPPNSEILLPSGFKFAIKKCQLSLLGPQAIIGDISAVMNAPHPTTVQAMCDVRVFSVPIRAFKESLLPYPGIRQALRVSAKTKAKRIDHVVRSFVKGQGPRRDDDARRRGRGFKPLLEPESPTSLVLNPDANKAEQGLEPAPSEPKPRPKRMAKAKSRLDRRKSYLEVEEERPKTVVPVVVERVTTGKLRVAADVYEIRNRAYVQRGLEVKSNLQPPGKSQRGAKAEAAAKDAEDAEDAEDTEDAEDAEDEEDAEGLETPQRKAWAELELIAQSVRRGSLLDGKLQDLGSRPAVMSQTAPAALKGDANPPTTKPTEPTPDADDDVTALSGTQSTPHRANFVIDVPTPHGDFKGSAGSNSGFDIGDSITSAGEAPPPIIENDLEELASLQAGEAAEQQLAPEALGEAARWKAVPAAAAEAPSASAPPGAQPLTAGAEEAGEEASTSGEPPDKLEKSKSTITFAKRFLKDAYGRITGQDLLHAGELGAGKRSLILDIMINNAGLLVEGPQYSGLGDGRSKLGGDFEAKEAQKALEELVQEMVMRRRKNLEVEPVPTITCDRRLHGRSLPTVRHSDGYENPWLQ</sequence>
<feature type="region of interest" description="Disordered" evidence="1">
    <location>
        <begin position="686"/>
        <end position="724"/>
    </location>
</feature>
<organism evidence="3">
    <name type="scientific">Phaeomonas parva</name>
    <dbReference type="NCBI Taxonomy" id="124430"/>
    <lineage>
        <taxon>Eukaryota</taxon>
        <taxon>Sar</taxon>
        <taxon>Stramenopiles</taxon>
        <taxon>Ochrophyta</taxon>
        <taxon>Pinguiophyceae</taxon>
        <taxon>Pinguiochrysidales</taxon>
        <taxon>Pinguiochrysidaceae</taxon>
        <taxon>Phaeomonas</taxon>
    </lineage>
</organism>
<evidence type="ECO:0000313" key="3">
    <source>
        <dbReference type="EMBL" id="CAD9256146.1"/>
    </source>
</evidence>
<dbReference type="PROSITE" id="PS50042">
    <property type="entry name" value="CNMP_BINDING_3"/>
    <property type="match status" value="1"/>
</dbReference>
<dbReference type="Gene3D" id="2.60.120.10">
    <property type="entry name" value="Jelly Rolls"/>
    <property type="match status" value="1"/>
</dbReference>
<feature type="compositionally biased region" description="Basic residues" evidence="1">
    <location>
        <begin position="417"/>
        <end position="430"/>
    </location>
</feature>
<reference evidence="3" key="1">
    <citation type="submission" date="2021-01" db="EMBL/GenBank/DDBJ databases">
        <authorList>
            <person name="Corre E."/>
            <person name="Pelletier E."/>
            <person name="Niang G."/>
            <person name="Scheremetjew M."/>
            <person name="Finn R."/>
            <person name="Kale V."/>
            <person name="Holt S."/>
            <person name="Cochrane G."/>
            <person name="Meng A."/>
            <person name="Brown T."/>
            <person name="Cohen L."/>
        </authorList>
    </citation>
    <scope>NUCLEOTIDE SEQUENCE</scope>
    <source>
        <strain evidence="3">CCMP2877</strain>
    </source>
</reference>
<evidence type="ECO:0000256" key="1">
    <source>
        <dbReference type="SAM" id="MobiDB-lite"/>
    </source>
</evidence>
<proteinExistence type="predicted"/>
<feature type="compositionally biased region" description="Low complexity" evidence="1">
    <location>
        <begin position="72"/>
        <end position="81"/>
    </location>
</feature>
<gene>
    <name evidence="3" type="ORF">PPAR1163_LOCUS14517</name>
</gene>
<dbReference type="CDD" id="cd00038">
    <property type="entry name" value="CAP_ED"/>
    <property type="match status" value="1"/>
</dbReference>
<accession>A0A7S1XSX4</accession>
<dbReference type="EMBL" id="HBGJ01022532">
    <property type="protein sequence ID" value="CAD9256146.1"/>
    <property type="molecule type" value="Transcribed_RNA"/>
</dbReference>